<evidence type="ECO:0000313" key="1">
    <source>
        <dbReference type="EMBL" id="EPQ64456.1"/>
    </source>
</evidence>
<proteinExistence type="predicted"/>
<organism evidence="1 2">
    <name type="scientific">Blumeria graminis f. sp. tritici 96224</name>
    <dbReference type="NCBI Taxonomy" id="1268274"/>
    <lineage>
        <taxon>Eukaryota</taxon>
        <taxon>Fungi</taxon>
        <taxon>Dikarya</taxon>
        <taxon>Ascomycota</taxon>
        <taxon>Pezizomycotina</taxon>
        <taxon>Leotiomycetes</taxon>
        <taxon>Erysiphales</taxon>
        <taxon>Erysiphaceae</taxon>
        <taxon>Blumeria</taxon>
    </lineage>
</organism>
<dbReference type="EMBL" id="KE375060">
    <property type="protein sequence ID" value="EPQ64456.1"/>
    <property type="molecule type" value="Genomic_DNA"/>
</dbReference>
<dbReference type="AlphaFoldDB" id="A0A656KK17"/>
<dbReference type="Proteomes" id="UP000053110">
    <property type="component" value="Unassembled WGS sequence"/>
</dbReference>
<protein>
    <submittedName>
        <fullName evidence="1">Uncharacterized protein</fullName>
    </submittedName>
</protein>
<reference evidence="2" key="1">
    <citation type="journal article" date="2013" name="Nat. Genet.">
        <title>The wheat powdery mildew genome shows the unique evolution of an obligate biotroph.</title>
        <authorList>
            <person name="Wicker T."/>
            <person name="Oberhaensli S."/>
            <person name="Parlange F."/>
            <person name="Buchmann J.P."/>
            <person name="Shatalina M."/>
            <person name="Roffler S."/>
            <person name="Ben-David R."/>
            <person name="Dolezel J."/>
            <person name="Simkova H."/>
            <person name="Schulze-Lefert P."/>
            <person name="Spanu P.D."/>
            <person name="Bruggmann R."/>
            <person name="Amselem J."/>
            <person name="Quesneville H."/>
            <person name="Ver Loren van Themaat E."/>
            <person name="Paape T."/>
            <person name="Shimizu K.K."/>
            <person name="Keller B."/>
        </authorList>
    </citation>
    <scope>NUCLEOTIDE SEQUENCE [LARGE SCALE GENOMIC DNA]</scope>
    <source>
        <strain evidence="2">96224</strain>
    </source>
</reference>
<name>A0A656KK17_BLUGR</name>
<sequence length="77" mass="9084">MFLINKDRSDQNPRIWECYQSYETNEIENREKYSSGTQLKAQTTNLFIESDPRETLKLTHKQKNPRIFTDLETSGGV</sequence>
<accession>A0A656KK17</accession>
<evidence type="ECO:0000313" key="2">
    <source>
        <dbReference type="Proteomes" id="UP000053110"/>
    </source>
</evidence>
<gene>
    <name evidence="1" type="ORF">BGT96224_Ac31410</name>
</gene>